<keyword evidence="1" id="KW-1133">Transmembrane helix</keyword>
<keyword evidence="1" id="KW-0812">Transmembrane</keyword>
<feature type="transmembrane region" description="Helical" evidence="1">
    <location>
        <begin position="110"/>
        <end position="128"/>
    </location>
</feature>
<keyword evidence="3" id="KW-1185">Reference proteome</keyword>
<sequence length="132" mass="14840">MEQKSKVYLFMDEDTQPLAVLETPITFELDTHRLTDGAHVLKIVSQDYTGKEGIRTIPFTVKNGPSIEVEGIKEQAVVDGVVDIMINAYGKGDPKTFLVTGSETPQSIPYWVWITIIVVIAWGIYYMVRYLG</sequence>
<dbReference type="RefSeq" id="WP_115090133.1">
    <property type="nucleotide sequence ID" value="NZ_CP068107.1"/>
</dbReference>
<name>A0A378RLS2_MYROD</name>
<proteinExistence type="predicted"/>
<accession>A0A378RLS2</accession>
<dbReference type="EMBL" id="UGQL01000001">
    <property type="protein sequence ID" value="STZ27137.1"/>
    <property type="molecule type" value="Genomic_DNA"/>
</dbReference>
<organism evidence="2 3">
    <name type="scientific">Myroides odoratus</name>
    <name type="common">Flavobacterium odoratum</name>
    <dbReference type="NCBI Taxonomy" id="256"/>
    <lineage>
        <taxon>Bacteria</taxon>
        <taxon>Pseudomonadati</taxon>
        <taxon>Bacteroidota</taxon>
        <taxon>Flavobacteriia</taxon>
        <taxon>Flavobacteriales</taxon>
        <taxon>Flavobacteriaceae</taxon>
        <taxon>Myroides</taxon>
    </lineage>
</organism>
<evidence type="ECO:0000313" key="2">
    <source>
        <dbReference type="EMBL" id="STZ27137.1"/>
    </source>
</evidence>
<reference evidence="2 3" key="1">
    <citation type="submission" date="2018-06" db="EMBL/GenBank/DDBJ databases">
        <authorList>
            <consortium name="Pathogen Informatics"/>
            <person name="Doyle S."/>
        </authorList>
    </citation>
    <scope>NUCLEOTIDE SEQUENCE [LARGE SCALE GENOMIC DNA]</scope>
    <source>
        <strain evidence="2 3">NCTC11179</strain>
    </source>
</reference>
<evidence type="ECO:0000313" key="3">
    <source>
        <dbReference type="Proteomes" id="UP000255024"/>
    </source>
</evidence>
<evidence type="ECO:0000256" key="1">
    <source>
        <dbReference type="SAM" id="Phobius"/>
    </source>
</evidence>
<evidence type="ECO:0008006" key="4">
    <source>
        <dbReference type="Google" id="ProtNLM"/>
    </source>
</evidence>
<gene>
    <name evidence="2" type="ORF">NCTC11179_00667</name>
</gene>
<protein>
    <recommendedName>
        <fullName evidence="4">Cytochrome C</fullName>
    </recommendedName>
</protein>
<dbReference type="AlphaFoldDB" id="A0A378RLS2"/>
<keyword evidence="1" id="KW-0472">Membrane</keyword>
<dbReference type="Proteomes" id="UP000255024">
    <property type="component" value="Unassembled WGS sequence"/>
</dbReference>